<reference evidence="1 3" key="2">
    <citation type="journal article" date="2018" name="Plant J.">
        <title>The Physcomitrella patens chromosome-scale assembly reveals moss genome structure and evolution.</title>
        <authorList>
            <person name="Lang D."/>
            <person name="Ullrich K.K."/>
            <person name="Murat F."/>
            <person name="Fuchs J."/>
            <person name="Jenkins J."/>
            <person name="Haas F.B."/>
            <person name="Piednoel M."/>
            <person name="Gundlach H."/>
            <person name="Van Bel M."/>
            <person name="Meyberg R."/>
            <person name="Vives C."/>
            <person name="Morata J."/>
            <person name="Symeonidi A."/>
            <person name="Hiss M."/>
            <person name="Muchero W."/>
            <person name="Kamisugi Y."/>
            <person name="Saleh O."/>
            <person name="Blanc G."/>
            <person name="Decker E.L."/>
            <person name="van Gessel N."/>
            <person name="Grimwood J."/>
            <person name="Hayes R.D."/>
            <person name="Graham S.W."/>
            <person name="Gunter L.E."/>
            <person name="McDaniel S.F."/>
            <person name="Hoernstein S.N.W."/>
            <person name="Larsson A."/>
            <person name="Li F.W."/>
            <person name="Perroud P.F."/>
            <person name="Phillips J."/>
            <person name="Ranjan P."/>
            <person name="Rokshar D.S."/>
            <person name="Rothfels C.J."/>
            <person name="Schneider L."/>
            <person name="Shu S."/>
            <person name="Stevenson D.W."/>
            <person name="Thummler F."/>
            <person name="Tillich M."/>
            <person name="Villarreal Aguilar J.C."/>
            <person name="Widiez T."/>
            <person name="Wong G.K."/>
            <person name="Wymore A."/>
            <person name="Zhang Y."/>
            <person name="Zimmer A.D."/>
            <person name="Quatrano R.S."/>
            <person name="Mayer K.F.X."/>
            <person name="Goodstein D."/>
            <person name="Casacuberta J.M."/>
            <person name="Vandepoele K."/>
            <person name="Reski R."/>
            <person name="Cuming A.C."/>
            <person name="Tuskan G.A."/>
            <person name="Maumus F."/>
            <person name="Salse J."/>
            <person name="Schmutz J."/>
            <person name="Rensing S.A."/>
        </authorList>
    </citation>
    <scope>NUCLEOTIDE SEQUENCE [LARGE SCALE GENOMIC DNA]</scope>
    <source>
        <strain evidence="2 3">cv. Gransden 2004</strain>
    </source>
</reference>
<evidence type="ECO:0000313" key="2">
    <source>
        <dbReference type="EnsemblPlants" id="Pp3c27_2370V3.1"/>
    </source>
</evidence>
<dbReference type="AlphaFoldDB" id="A0A2K1IAC4"/>
<sequence>MVLKIAKIKDNGGVKQRKDPLS</sequence>
<dbReference type="Proteomes" id="UP000006727">
    <property type="component" value="Chromosome 27"/>
</dbReference>
<reference evidence="1 3" key="1">
    <citation type="journal article" date="2008" name="Science">
        <title>The Physcomitrella genome reveals evolutionary insights into the conquest of land by plants.</title>
        <authorList>
            <person name="Rensing S."/>
            <person name="Lang D."/>
            <person name="Zimmer A."/>
            <person name="Terry A."/>
            <person name="Salamov A."/>
            <person name="Shapiro H."/>
            <person name="Nishiyama T."/>
            <person name="Perroud P.-F."/>
            <person name="Lindquist E."/>
            <person name="Kamisugi Y."/>
            <person name="Tanahashi T."/>
            <person name="Sakakibara K."/>
            <person name="Fujita T."/>
            <person name="Oishi K."/>
            <person name="Shin-I T."/>
            <person name="Kuroki Y."/>
            <person name="Toyoda A."/>
            <person name="Suzuki Y."/>
            <person name="Hashimoto A."/>
            <person name="Yamaguchi K."/>
            <person name="Sugano A."/>
            <person name="Kohara Y."/>
            <person name="Fujiyama A."/>
            <person name="Anterola A."/>
            <person name="Aoki S."/>
            <person name="Ashton N."/>
            <person name="Barbazuk W.B."/>
            <person name="Barker E."/>
            <person name="Bennetzen J."/>
            <person name="Bezanilla M."/>
            <person name="Blankenship R."/>
            <person name="Cho S.H."/>
            <person name="Dutcher S."/>
            <person name="Estelle M."/>
            <person name="Fawcett J.A."/>
            <person name="Gundlach H."/>
            <person name="Hanada K."/>
            <person name="Heyl A."/>
            <person name="Hicks K.A."/>
            <person name="Hugh J."/>
            <person name="Lohr M."/>
            <person name="Mayer K."/>
            <person name="Melkozernov A."/>
            <person name="Murata T."/>
            <person name="Nelson D."/>
            <person name="Pils B."/>
            <person name="Prigge M."/>
            <person name="Reiss B."/>
            <person name="Renner T."/>
            <person name="Rombauts S."/>
            <person name="Rushton P."/>
            <person name="Sanderfoot A."/>
            <person name="Schween G."/>
            <person name="Shiu S.-H."/>
            <person name="Stueber K."/>
            <person name="Theodoulou F.L."/>
            <person name="Tu H."/>
            <person name="Van de Peer Y."/>
            <person name="Verrier P.J."/>
            <person name="Waters E."/>
            <person name="Wood A."/>
            <person name="Yang L."/>
            <person name="Cove D."/>
            <person name="Cuming A."/>
            <person name="Hasebe M."/>
            <person name="Lucas S."/>
            <person name="Mishler D.B."/>
            <person name="Reski R."/>
            <person name="Grigoriev I."/>
            <person name="Quatrano R.S."/>
            <person name="Boore J.L."/>
        </authorList>
    </citation>
    <scope>NUCLEOTIDE SEQUENCE [LARGE SCALE GENOMIC DNA]</scope>
    <source>
        <strain evidence="2 3">cv. Gransden 2004</strain>
    </source>
</reference>
<evidence type="ECO:0000313" key="3">
    <source>
        <dbReference type="Proteomes" id="UP000006727"/>
    </source>
</evidence>
<reference evidence="2" key="3">
    <citation type="submission" date="2020-12" db="UniProtKB">
        <authorList>
            <consortium name="EnsemblPlants"/>
        </authorList>
    </citation>
    <scope>IDENTIFICATION</scope>
</reference>
<name>A0A2K1IAC4_PHYPA</name>
<proteinExistence type="predicted"/>
<dbReference type="EnsemblPlants" id="Pp3c27_2370V3.1">
    <property type="protein sequence ID" value="Pp3c27_2370V3.1"/>
    <property type="gene ID" value="Pp3c27_2370"/>
</dbReference>
<organism evidence="1">
    <name type="scientific">Physcomitrium patens</name>
    <name type="common">Spreading-leaved earth moss</name>
    <name type="synonym">Physcomitrella patens</name>
    <dbReference type="NCBI Taxonomy" id="3218"/>
    <lineage>
        <taxon>Eukaryota</taxon>
        <taxon>Viridiplantae</taxon>
        <taxon>Streptophyta</taxon>
        <taxon>Embryophyta</taxon>
        <taxon>Bryophyta</taxon>
        <taxon>Bryophytina</taxon>
        <taxon>Bryopsida</taxon>
        <taxon>Funariidae</taxon>
        <taxon>Funariales</taxon>
        <taxon>Funariaceae</taxon>
        <taxon>Physcomitrium</taxon>
    </lineage>
</organism>
<evidence type="ECO:0000313" key="1">
    <source>
        <dbReference type="EMBL" id="PNR26227.1"/>
    </source>
</evidence>
<dbReference type="Gramene" id="Pp3c27_2370V3.1">
    <property type="protein sequence ID" value="Pp3c27_2370V3.1"/>
    <property type="gene ID" value="Pp3c27_2370"/>
</dbReference>
<accession>A0A2K1IAC4</accession>
<dbReference type="EMBL" id="ABEU02000027">
    <property type="protein sequence ID" value="PNR26227.1"/>
    <property type="molecule type" value="Genomic_DNA"/>
</dbReference>
<dbReference type="InParanoid" id="A0A2K1IAC4"/>
<protein>
    <submittedName>
        <fullName evidence="1 2">Uncharacterized protein</fullName>
    </submittedName>
</protein>
<keyword evidence="3" id="KW-1185">Reference proteome</keyword>
<gene>
    <name evidence="1" type="ORF">PHYPA_030801</name>
</gene>